<dbReference type="InterPro" id="IPR049012">
    <property type="entry name" value="Mutator_transp_dom"/>
</dbReference>
<comment type="caution">
    <text evidence="2">The sequence shown here is derived from an EMBL/GenBank/DDBJ whole genome shotgun (WGS) entry which is preliminary data.</text>
</comment>
<name>A0ABQ9IN29_9NEOP</name>
<proteinExistence type="predicted"/>
<accession>A0ABQ9IN29</accession>
<dbReference type="Proteomes" id="UP001159363">
    <property type="component" value="Chromosome 1"/>
</dbReference>
<organism evidence="2 3">
    <name type="scientific">Dryococelus australis</name>
    <dbReference type="NCBI Taxonomy" id="614101"/>
    <lineage>
        <taxon>Eukaryota</taxon>
        <taxon>Metazoa</taxon>
        <taxon>Ecdysozoa</taxon>
        <taxon>Arthropoda</taxon>
        <taxon>Hexapoda</taxon>
        <taxon>Insecta</taxon>
        <taxon>Pterygota</taxon>
        <taxon>Neoptera</taxon>
        <taxon>Polyneoptera</taxon>
        <taxon>Phasmatodea</taxon>
        <taxon>Verophasmatodea</taxon>
        <taxon>Anareolatae</taxon>
        <taxon>Phasmatidae</taxon>
        <taxon>Eurycanthinae</taxon>
        <taxon>Dryococelus</taxon>
    </lineage>
</organism>
<evidence type="ECO:0000259" key="1">
    <source>
        <dbReference type="Pfam" id="PF20700"/>
    </source>
</evidence>
<dbReference type="EMBL" id="JARBHB010000001">
    <property type="protein sequence ID" value="KAJ8898098.1"/>
    <property type="molecule type" value="Genomic_DNA"/>
</dbReference>
<keyword evidence="3" id="KW-1185">Reference proteome</keyword>
<reference evidence="2 3" key="1">
    <citation type="submission" date="2023-02" db="EMBL/GenBank/DDBJ databases">
        <title>LHISI_Scaffold_Assembly.</title>
        <authorList>
            <person name="Stuart O.P."/>
            <person name="Cleave R."/>
            <person name="Magrath M.J.L."/>
            <person name="Mikheyev A.S."/>
        </authorList>
    </citation>
    <scope>NUCLEOTIDE SEQUENCE [LARGE SCALE GENOMIC DNA]</scope>
    <source>
        <strain evidence="2">Daus_M_001</strain>
        <tissue evidence="2">Leg muscle</tissue>
    </source>
</reference>
<protein>
    <recommendedName>
        <fullName evidence="1">Mutator-like transposase domain-containing protein</fullName>
    </recommendedName>
</protein>
<gene>
    <name evidence="2" type="ORF">PR048_003458</name>
</gene>
<feature type="domain" description="Mutator-like transposase" evidence="1">
    <location>
        <begin position="44"/>
        <end position="115"/>
    </location>
</feature>
<evidence type="ECO:0000313" key="3">
    <source>
        <dbReference type="Proteomes" id="UP001159363"/>
    </source>
</evidence>
<dbReference type="Pfam" id="PF20700">
    <property type="entry name" value="Mutator"/>
    <property type="match status" value="1"/>
</dbReference>
<evidence type="ECO:0000313" key="2">
    <source>
        <dbReference type="EMBL" id="KAJ8898098.1"/>
    </source>
</evidence>
<sequence>MKHRIQINKTIGATPVTLAVFGSYLFCKWMYETCCGYGTKYSCLTGVVCTGIGYRQFEELNAAKNVPTASTKTYSKYYDRVGDGWEETTVKEMTIAGRHEAQLHLERDDIDENGIIL</sequence>